<reference evidence="1 2" key="1">
    <citation type="submission" date="2018-05" db="EMBL/GenBank/DDBJ databases">
        <title>Complete genome sequence of Arcticibacterium luteifluviistationis SM1504T, a cytophagaceae bacterium isolated from Arctic surface seawater.</title>
        <authorList>
            <person name="Li Y."/>
            <person name="Qin Q.-L."/>
        </authorList>
    </citation>
    <scope>NUCLEOTIDE SEQUENCE [LARGE SCALE GENOMIC DNA]</scope>
    <source>
        <strain evidence="1 2">SM1504</strain>
    </source>
</reference>
<gene>
    <name evidence="1" type="ORF">DJ013_02710</name>
</gene>
<evidence type="ECO:0000313" key="1">
    <source>
        <dbReference type="EMBL" id="AWV97141.1"/>
    </source>
</evidence>
<proteinExistence type="predicted"/>
<name>A0A2Z4G7J2_9BACT</name>
<evidence type="ECO:0000313" key="2">
    <source>
        <dbReference type="Proteomes" id="UP000249873"/>
    </source>
</evidence>
<protein>
    <submittedName>
        <fullName evidence="1">Uncharacterized protein</fullName>
    </submittedName>
</protein>
<dbReference type="AlphaFoldDB" id="A0A2Z4G7J2"/>
<dbReference type="EMBL" id="CP029480">
    <property type="protein sequence ID" value="AWV97141.1"/>
    <property type="molecule type" value="Genomic_DNA"/>
</dbReference>
<dbReference type="Proteomes" id="UP000249873">
    <property type="component" value="Chromosome"/>
</dbReference>
<sequence length="62" mass="6969">MVDSKNDGSKKILQKGAGRAMSIADIFTKDGYLKGWSSRKLRRNQGSKIEIIVTETPSYKHK</sequence>
<dbReference type="KEGG" id="als:DJ013_02710"/>
<organism evidence="1 2">
    <name type="scientific">Arcticibacterium luteifluviistationis</name>
    <dbReference type="NCBI Taxonomy" id="1784714"/>
    <lineage>
        <taxon>Bacteria</taxon>
        <taxon>Pseudomonadati</taxon>
        <taxon>Bacteroidota</taxon>
        <taxon>Cytophagia</taxon>
        <taxon>Cytophagales</taxon>
        <taxon>Leadbetterellaceae</taxon>
        <taxon>Arcticibacterium</taxon>
    </lineage>
</organism>
<keyword evidence="2" id="KW-1185">Reference proteome</keyword>
<dbReference type="RefSeq" id="WP_111370243.1">
    <property type="nucleotide sequence ID" value="NZ_CP029480.1"/>
</dbReference>
<accession>A0A2Z4G7J2</accession>